<dbReference type="Proteomes" id="UP000029121">
    <property type="component" value="Unassembled WGS sequence"/>
</dbReference>
<protein>
    <submittedName>
        <fullName evidence="2">Uncharacterized protein</fullName>
    </submittedName>
</protein>
<dbReference type="AlphaFoldDB" id="R0FR58"/>
<reference evidence="3" key="1">
    <citation type="journal article" date="2013" name="Nat. Genet.">
        <title>The Capsella rubella genome and the genomic consequences of rapid mating system evolution.</title>
        <authorList>
            <person name="Slotte T."/>
            <person name="Hazzouri K.M."/>
            <person name="Agren J.A."/>
            <person name="Koenig D."/>
            <person name="Maumus F."/>
            <person name="Guo Y.L."/>
            <person name="Steige K."/>
            <person name="Platts A.E."/>
            <person name="Escobar J.S."/>
            <person name="Newman L.K."/>
            <person name="Wang W."/>
            <person name="Mandakova T."/>
            <person name="Vello E."/>
            <person name="Smith L.M."/>
            <person name="Henz S.R."/>
            <person name="Steffen J."/>
            <person name="Takuno S."/>
            <person name="Brandvain Y."/>
            <person name="Coop G."/>
            <person name="Andolfatto P."/>
            <person name="Hu T.T."/>
            <person name="Blanchette M."/>
            <person name="Clark R.M."/>
            <person name="Quesneville H."/>
            <person name="Nordborg M."/>
            <person name="Gaut B.S."/>
            <person name="Lysak M.A."/>
            <person name="Jenkins J."/>
            <person name="Grimwood J."/>
            <person name="Chapman J."/>
            <person name="Prochnik S."/>
            <person name="Shu S."/>
            <person name="Rokhsar D."/>
            <person name="Schmutz J."/>
            <person name="Weigel D."/>
            <person name="Wright S.I."/>
        </authorList>
    </citation>
    <scope>NUCLEOTIDE SEQUENCE [LARGE SCALE GENOMIC DNA]</scope>
    <source>
        <strain evidence="3">cv. Monte Gargano</strain>
    </source>
</reference>
<evidence type="ECO:0000313" key="3">
    <source>
        <dbReference type="Proteomes" id="UP000029121"/>
    </source>
</evidence>
<dbReference type="EMBL" id="KB870809">
    <property type="protein sequence ID" value="EOA24686.1"/>
    <property type="molecule type" value="Genomic_DNA"/>
</dbReference>
<feature type="region of interest" description="Disordered" evidence="1">
    <location>
        <begin position="10"/>
        <end position="45"/>
    </location>
</feature>
<keyword evidence="3" id="KW-1185">Reference proteome</keyword>
<accession>R0FR58</accession>
<organism evidence="2 3">
    <name type="scientific">Capsella rubella</name>
    <dbReference type="NCBI Taxonomy" id="81985"/>
    <lineage>
        <taxon>Eukaryota</taxon>
        <taxon>Viridiplantae</taxon>
        <taxon>Streptophyta</taxon>
        <taxon>Embryophyta</taxon>
        <taxon>Tracheophyta</taxon>
        <taxon>Spermatophyta</taxon>
        <taxon>Magnoliopsida</taxon>
        <taxon>eudicotyledons</taxon>
        <taxon>Gunneridae</taxon>
        <taxon>Pentapetalae</taxon>
        <taxon>rosids</taxon>
        <taxon>malvids</taxon>
        <taxon>Brassicales</taxon>
        <taxon>Brassicaceae</taxon>
        <taxon>Camelineae</taxon>
        <taxon>Capsella</taxon>
    </lineage>
</organism>
<proteinExistence type="predicted"/>
<feature type="compositionally biased region" description="Basic and acidic residues" evidence="1">
    <location>
        <begin position="29"/>
        <end position="45"/>
    </location>
</feature>
<evidence type="ECO:0000313" key="2">
    <source>
        <dbReference type="EMBL" id="EOA24686.1"/>
    </source>
</evidence>
<sequence length="235" mass="26905">MCLFIKGKIASSSSKRGRKRRSEYTGDDDAPRKRIERESKRRREAEVNEIPNNDVLDEIQYEHAPAFANGWLYWFSKEKTNLVAFDLHKEVFEIVPNPIIEVSSSSVDMFMESVDDDSRLVLMSETDGDGMQHVWRLTNHNTGGTLSIMDKMFSFDLNKITSTWFGSHYSSILKLMALSKKTGDTMLSRPHSRSFPLSEPLNFSTFIHNCIIPKSPPPRIDSGLLPYFPSFISPF</sequence>
<gene>
    <name evidence="2" type="ORF">CARUB_v10017958mg</name>
</gene>
<name>R0FR58_9BRAS</name>
<evidence type="ECO:0000256" key="1">
    <source>
        <dbReference type="SAM" id="MobiDB-lite"/>
    </source>
</evidence>